<dbReference type="EMBL" id="JABXBU010002231">
    <property type="protein sequence ID" value="KAF8763376.1"/>
    <property type="molecule type" value="Genomic_DNA"/>
</dbReference>
<sequence>MMWAEGIEPRFALSDTMSLSQIFRKYTPYCAAFVCDSREQKFEEELEAPGVRKKKGLKSGITTAATSGLLLARGRKPMGNSRQTEVEDYRPGRDADERPHGAKSVDSFQLRLFQNVLT</sequence>
<reference evidence="2" key="1">
    <citation type="journal article" date="2020" name="bioRxiv">
        <title>Chromosome-level reference genome of the European wasp spider Argiope bruennichi: a resource for studies on range expansion and evolutionary adaptation.</title>
        <authorList>
            <person name="Sheffer M.M."/>
            <person name="Hoppe A."/>
            <person name="Krehenwinkel H."/>
            <person name="Uhl G."/>
            <person name="Kuss A.W."/>
            <person name="Jensen L."/>
            <person name="Jensen C."/>
            <person name="Gillespie R.G."/>
            <person name="Hoff K.J."/>
            <person name="Prost S."/>
        </authorList>
    </citation>
    <scope>NUCLEOTIDE SEQUENCE</scope>
</reference>
<protein>
    <submittedName>
        <fullName evidence="2">Uncharacterized protein</fullName>
    </submittedName>
</protein>
<feature type="region of interest" description="Disordered" evidence="1">
    <location>
        <begin position="72"/>
        <end position="103"/>
    </location>
</feature>
<feature type="compositionally biased region" description="Basic and acidic residues" evidence="1">
    <location>
        <begin position="84"/>
        <end position="100"/>
    </location>
</feature>
<evidence type="ECO:0000313" key="3">
    <source>
        <dbReference type="Proteomes" id="UP000807504"/>
    </source>
</evidence>
<proteinExistence type="predicted"/>
<reference evidence="2" key="2">
    <citation type="submission" date="2020-06" db="EMBL/GenBank/DDBJ databases">
        <authorList>
            <person name="Sheffer M."/>
        </authorList>
    </citation>
    <scope>NUCLEOTIDE SEQUENCE</scope>
</reference>
<organism evidence="2 3">
    <name type="scientific">Argiope bruennichi</name>
    <name type="common">Wasp spider</name>
    <name type="synonym">Aranea bruennichi</name>
    <dbReference type="NCBI Taxonomy" id="94029"/>
    <lineage>
        <taxon>Eukaryota</taxon>
        <taxon>Metazoa</taxon>
        <taxon>Ecdysozoa</taxon>
        <taxon>Arthropoda</taxon>
        <taxon>Chelicerata</taxon>
        <taxon>Arachnida</taxon>
        <taxon>Araneae</taxon>
        <taxon>Araneomorphae</taxon>
        <taxon>Entelegynae</taxon>
        <taxon>Araneoidea</taxon>
        <taxon>Araneidae</taxon>
        <taxon>Argiope</taxon>
    </lineage>
</organism>
<accession>A0A8T0DYT1</accession>
<evidence type="ECO:0000256" key="1">
    <source>
        <dbReference type="SAM" id="MobiDB-lite"/>
    </source>
</evidence>
<dbReference type="AlphaFoldDB" id="A0A8T0DYT1"/>
<keyword evidence="3" id="KW-1185">Reference proteome</keyword>
<name>A0A8T0DYT1_ARGBR</name>
<evidence type="ECO:0000313" key="2">
    <source>
        <dbReference type="EMBL" id="KAF8763376.1"/>
    </source>
</evidence>
<dbReference type="Proteomes" id="UP000807504">
    <property type="component" value="Unassembled WGS sequence"/>
</dbReference>
<gene>
    <name evidence="2" type="ORF">HNY73_021564</name>
</gene>
<comment type="caution">
    <text evidence="2">The sequence shown here is derived from an EMBL/GenBank/DDBJ whole genome shotgun (WGS) entry which is preliminary data.</text>
</comment>